<protein>
    <recommendedName>
        <fullName evidence="2">histidine kinase</fullName>
        <ecNumber evidence="2">2.7.13.3</ecNumber>
    </recommendedName>
</protein>
<proteinExistence type="predicted"/>
<dbReference type="InterPro" id="IPR036097">
    <property type="entry name" value="HisK_dim/P_sf"/>
</dbReference>
<keyword evidence="3" id="KW-0597">Phosphoprotein</keyword>
<dbReference type="InterPro" id="IPR004358">
    <property type="entry name" value="Sig_transdc_His_kin-like_C"/>
</dbReference>
<keyword evidence="5" id="KW-0418">Kinase</keyword>
<dbReference type="SMART" id="SM00388">
    <property type="entry name" value="HisKA"/>
    <property type="match status" value="1"/>
</dbReference>
<dbReference type="InterPro" id="IPR035965">
    <property type="entry name" value="PAS-like_dom_sf"/>
</dbReference>
<dbReference type="Gene3D" id="3.30.450.20">
    <property type="entry name" value="PAS domain"/>
    <property type="match status" value="2"/>
</dbReference>
<dbReference type="EC" id="2.7.13.3" evidence="2"/>
<comment type="caution">
    <text evidence="8">The sequence shown here is derived from an EMBL/GenBank/DDBJ whole genome shotgun (WGS) entry which is preliminary data.</text>
</comment>
<evidence type="ECO:0000256" key="6">
    <source>
        <dbReference type="SAM" id="Phobius"/>
    </source>
</evidence>
<keyword evidence="6" id="KW-1133">Transmembrane helix</keyword>
<organism evidence="8 9">
    <name type="scientific">Aureibaculum flavum</name>
    <dbReference type="NCBI Taxonomy" id="2795986"/>
    <lineage>
        <taxon>Bacteria</taxon>
        <taxon>Pseudomonadati</taxon>
        <taxon>Bacteroidota</taxon>
        <taxon>Flavobacteriia</taxon>
        <taxon>Flavobacteriales</taxon>
        <taxon>Flavobacteriaceae</taxon>
        <taxon>Aureibaculum</taxon>
    </lineage>
</organism>
<dbReference type="SMART" id="SM00387">
    <property type="entry name" value="HATPase_c"/>
    <property type="match status" value="1"/>
</dbReference>
<dbReference type="Pfam" id="PF00512">
    <property type="entry name" value="HisKA"/>
    <property type="match status" value="1"/>
</dbReference>
<dbReference type="InterPro" id="IPR003594">
    <property type="entry name" value="HATPase_dom"/>
</dbReference>
<evidence type="ECO:0000256" key="3">
    <source>
        <dbReference type="ARBA" id="ARBA00022553"/>
    </source>
</evidence>
<dbReference type="InterPro" id="IPR005467">
    <property type="entry name" value="His_kinase_dom"/>
</dbReference>
<evidence type="ECO:0000256" key="5">
    <source>
        <dbReference type="ARBA" id="ARBA00022777"/>
    </source>
</evidence>
<dbReference type="InterPro" id="IPR003661">
    <property type="entry name" value="HisK_dim/P_dom"/>
</dbReference>
<dbReference type="RefSeq" id="WP_198841105.1">
    <property type="nucleotide sequence ID" value="NZ_JAEHFJ010000004.1"/>
</dbReference>
<dbReference type="CDD" id="cd00130">
    <property type="entry name" value="PAS"/>
    <property type="match status" value="1"/>
</dbReference>
<sequence length="722" mass="83116">MDFREILSSTKSYKIALVVAVALLLLLSSISYRQINNMRKSSDLVSASLMVDREVNNLFSKFSLIEAAEYRSLLVNDSTFSEVYKKHKRETEISFLNLLELTKDLPEQVQYLDTIGQWRDSLDLSINKLNKYRGLLEDDIEAKVMVEVSKMASIFLKLNTLRTGMSKRKEALFKQRMVDYKTETFFTPFISLLLMLFSILVFWLAFRKINNSRKELAGTQSFVENIITNSNNLINYFEPVRDDKGKVIDFIFKYSNSKIEDITGVPVENILGTRLTASFPETITNGLFDMYVKCIETGESNDLTRRYIFNDTEVWLKSLVSKLEEGVNVTTSDVTQEKGKTDDLKKLNDTLFLKNTVLNNAEVIAKIGSFTRYSEMGTTDMSDNLYRLIGCEPGEFKPDFENYMTFVHPEDVQEIEKSLVKNLESKEIFETSYRVFTKNGKLRHFKSATLMIVENGNKKMVGVVQDITQSVKKDKKLERKNKALIRTNDELASFNRVVSHDLQEPLRKIQMFISLLSETERTNLSDKGVTFFDKIDDSAGRMQLLIKNLLTYSRIDDSHEDFQEIDLNKKLEKVEDNLSERIKESNISIVKKNLPIINGIPFQMEQLFNNLLSNAIKYRSKTEKAKILIDVTTVHKDQIPLPYKKPAKNYHKIIISDNGIGFDQENAEKIFEIFERLHQKNEYSGTGVGLAICKKIVDNHHGFIHATSELGKGTTFYIYLPL</sequence>
<feature type="domain" description="Histidine kinase" evidence="7">
    <location>
        <begin position="497"/>
        <end position="722"/>
    </location>
</feature>
<dbReference type="EMBL" id="JAEHFJ010000004">
    <property type="protein sequence ID" value="MBJ2174352.1"/>
    <property type="molecule type" value="Genomic_DNA"/>
</dbReference>
<dbReference type="InterPro" id="IPR013655">
    <property type="entry name" value="PAS_fold_3"/>
</dbReference>
<dbReference type="PANTHER" id="PTHR43304:SF1">
    <property type="entry name" value="PAC DOMAIN-CONTAINING PROTEIN"/>
    <property type="match status" value="1"/>
</dbReference>
<dbReference type="Gene3D" id="3.30.565.10">
    <property type="entry name" value="Histidine kinase-like ATPase, C-terminal domain"/>
    <property type="match status" value="1"/>
</dbReference>
<gene>
    <name evidence="8" type="ORF">JBL43_08885</name>
</gene>
<dbReference type="Proteomes" id="UP000623301">
    <property type="component" value="Unassembled WGS sequence"/>
</dbReference>
<evidence type="ECO:0000259" key="7">
    <source>
        <dbReference type="PROSITE" id="PS50109"/>
    </source>
</evidence>
<dbReference type="PANTHER" id="PTHR43304">
    <property type="entry name" value="PHYTOCHROME-LIKE PROTEIN CPH1"/>
    <property type="match status" value="1"/>
</dbReference>
<evidence type="ECO:0000313" key="8">
    <source>
        <dbReference type="EMBL" id="MBJ2174352.1"/>
    </source>
</evidence>
<keyword evidence="6" id="KW-0472">Membrane</keyword>
<dbReference type="Pfam" id="PF08447">
    <property type="entry name" value="PAS_3"/>
    <property type="match status" value="1"/>
</dbReference>
<feature type="transmembrane region" description="Helical" evidence="6">
    <location>
        <begin position="12"/>
        <end position="32"/>
    </location>
</feature>
<evidence type="ECO:0000313" key="9">
    <source>
        <dbReference type="Proteomes" id="UP000623301"/>
    </source>
</evidence>
<evidence type="ECO:0000256" key="4">
    <source>
        <dbReference type="ARBA" id="ARBA00022679"/>
    </source>
</evidence>
<dbReference type="SUPFAM" id="SSF55874">
    <property type="entry name" value="ATPase domain of HSP90 chaperone/DNA topoisomerase II/histidine kinase"/>
    <property type="match status" value="1"/>
</dbReference>
<keyword evidence="9" id="KW-1185">Reference proteome</keyword>
<evidence type="ECO:0000256" key="1">
    <source>
        <dbReference type="ARBA" id="ARBA00000085"/>
    </source>
</evidence>
<accession>A0ABS0WQW2</accession>
<dbReference type="PRINTS" id="PR00344">
    <property type="entry name" value="BCTRLSENSOR"/>
</dbReference>
<dbReference type="Gene3D" id="1.10.287.130">
    <property type="match status" value="1"/>
</dbReference>
<name>A0ABS0WQW2_9FLAO</name>
<feature type="transmembrane region" description="Helical" evidence="6">
    <location>
        <begin position="185"/>
        <end position="206"/>
    </location>
</feature>
<comment type="catalytic activity">
    <reaction evidence="1">
        <text>ATP + protein L-histidine = ADP + protein N-phospho-L-histidine.</text>
        <dbReference type="EC" id="2.7.13.3"/>
    </reaction>
</comment>
<dbReference type="InterPro" id="IPR036890">
    <property type="entry name" value="HATPase_C_sf"/>
</dbReference>
<evidence type="ECO:0000256" key="2">
    <source>
        <dbReference type="ARBA" id="ARBA00012438"/>
    </source>
</evidence>
<dbReference type="InterPro" id="IPR052162">
    <property type="entry name" value="Sensor_kinase/Photoreceptor"/>
</dbReference>
<reference evidence="8 9" key="1">
    <citation type="submission" date="2020-12" db="EMBL/GenBank/DDBJ databases">
        <title>Aureibaculum luteum sp. nov. and Aureibaculum flavum sp. nov., novel members of the family Flavobacteriaceae isolated from Antarctic intertidal sediments.</title>
        <authorList>
            <person name="He X."/>
            <person name="Zhang X."/>
        </authorList>
    </citation>
    <scope>NUCLEOTIDE SEQUENCE [LARGE SCALE GENOMIC DNA]</scope>
    <source>
        <strain evidence="8 9">A20</strain>
    </source>
</reference>
<keyword evidence="4" id="KW-0808">Transferase</keyword>
<keyword evidence="6" id="KW-0812">Transmembrane</keyword>
<dbReference type="Pfam" id="PF02518">
    <property type="entry name" value="HATPase_c"/>
    <property type="match status" value="1"/>
</dbReference>
<dbReference type="InterPro" id="IPR000014">
    <property type="entry name" value="PAS"/>
</dbReference>
<dbReference type="PROSITE" id="PS50109">
    <property type="entry name" value="HIS_KIN"/>
    <property type="match status" value="1"/>
</dbReference>
<dbReference type="CDD" id="cd00082">
    <property type="entry name" value="HisKA"/>
    <property type="match status" value="1"/>
</dbReference>
<dbReference type="SUPFAM" id="SSF47384">
    <property type="entry name" value="Homodimeric domain of signal transducing histidine kinase"/>
    <property type="match status" value="1"/>
</dbReference>
<dbReference type="SUPFAM" id="SSF55785">
    <property type="entry name" value="PYP-like sensor domain (PAS domain)"/>
    <property type="match status" value="2"/>
</dbReference>